<feature type="domain" description="OmpR/PhoB-type" evidence="9">
    <location>
        <begin position="121"/>
        <end position="226"/>
    </location>
</feature>
<dbReference type="SUPFAM" id="SSF52172">
    <property type="entry name" value="CheY-like"/>
    <property type="match status" value="1"/>
</dbReference>
<evidence type="ECO:0000256" key="1">
    <source>
        <dbReference type="ARBA" id="ARBA00022553"/>
    </source>
</evidence>
<dbReference type="Gene3D" id="3.40.50.2300">
    <property type="match status" value="1"/>
</dbReference>
<evidence type="ECO:0000313" key="10">
    <source>
        <dbReference type="EMBL" id="SAL27578.1"/>
    </source>
</evidence>
<proteinExistence type="predicted"/>
<keyword evidence="1" id="KW-0597">Phosphoprotein</keyword>
<evidence type="ECO:0000256" key="3">
    <source>
        <dbReference type="ARBA" id="ARBA00023015"/>
    </source>
</evidence>
<organism evidence="10 11">
    <name type="scientific">Caballeronia sordidicola</name>
    <name type="common">Burkholderia sordidicola</name>
    <dbReference type="NCBI Taxonomy" id="196367"/>
    <lineage>
        <taxon>Bacteria</taxon>
        <taxon>Pseudomonadati</taxon>
        <taxon>Pseudomonadota</taxon>
        <taxon>Betaproteobacteria</taxon>
        <taxon>Burkholderiales</taxon>
        <taxon>Burkholderiaceae</taxon>
        <taxon>Caballeronia</taxon>
    </lineage>
</organism>
<dbReference type="PROSITE" id="PS51755">
    <property type="entry name" value="OMPR_PHOB"/>
    <property type="match status" value="1"/>
</dbReference>
<evidence type="ECO:0000259" key="8">
    <source>
        <dbReference type="PROSITE" id="PS50110"/>
    </source>
</evidence>
<dbReference type="Pfam" id="PF00486">
    <property type="entry name" value="Trans_reg_C"/>
    <property type="match status" value="1"/>
</dbReference>
<keyword evidence="4 7" id="KW-0238">DNA-binding</keyword>
<dbReference type="InterPro" id="IPR016032">
    <property type="entry name" value="Sig_transdc_resp-reg_C-effctor"/>
</dbReference>
<dbReference type="GO" id="GO:0032993">
    <property type="term" value="C:protein-DNA complex"/>
    <property type="evidence" value="ECO:0007669"/>
    <property type="project" value="TreeGrafter"/>
</dbReference>
<keyword evidence="2" id="KW-0902">Two-component regulatory system</keyword>
<dbReference type="InterPro" id="IPR036388">
    <property type="entry name" value="WH-like_DNA-bd_sf"/>
</dbReference>
<evidence type="ECO:0000256" key="6">
    <source>
        <dbReference type="PROSITE-ProRule" id="PRU00169"/>
    </source>
</evidence>
<evidence type="ECO:0000313" key="11">
    <source>
        <dbReference type="Proteomes" id="UP000054893"/>
    </source>
</evidence>
<dbReference type="PROSITE" id="PS50110">
    <property type="entry name" value="RESPONSE_REGULATORY"/>
    <property type="match status" value="1"/>
</dbReference>
<evidence type="ECO:0000256" key="7">
    <source>
        <dbReference type="PROSITE-ProRule" id="PRU01091"/>
    </source>
</evidence>
<dbReference type="EMBL" id="FCOC02000005">
    <property type="protein sequence ID" value="SAL27578.1"/>
    <property type="molecule type" value="Genomic_DNA"/>
</dbReference>
<reference evidence="10 11" key="1">
    <citation type="submission" date="2016-01" db="EMBL/GenBank/DDBJ databases">
        <authorList>
            <person name="Oliw E.H."/>
        </authorList>
    </citation>
    <scope>NUCLEOTIDE SEQUENCE [LARGE SCALE GENOMIC DNA]</scope>
    <source>
        <strain evidence="10">LMG 22029</strain>
    </source>
</reference>
<evidence type="ECO:0000256" key="5">
    <source>
        <dbReference type="ARBA" id="ARBA00023163"/>
    </source>
</evidence>
<sequence>MRMLIVSPLASDAAYLLKALREHAHSIETARDFRDGFHMASRDRFDAIYAVVPDAAWIARLERLLPAYAQLPGAPVIVVLLAAANAAERARMLRGGADACFVQPYSFVEIQERIKGLRRVTPQASAGNGGNMPLLFWLDASTHEGVEGGRRVPLTRREFLLLECLMREPNLPVARDRVIRYAWPDTETVDPSNVNLVVSRLRRKFARHAITAQIETVDRFGYRIVVA</sequence>
<keyword evidence="3" id="KW-0805">Transcription regulation</keyword>
<dbReference type="InterPro" id="IPR001789">
    <property type="entry name" value="Sig_transdc_resp-reg_receiver"/>
</dbReference>
<dbReference type="InterPro" id="IPR011006">
    <property type="entry name" value="CheY-like_superfamily"/>
</dbReference>
<dbReference type="AlphaFoldDB" id="A0A158G605"/>
<name>A0A158G605_CABSO</name>
<dbReference type="OrthoDB" id="8999844at2"/>
<gene>
    <name evidence="10" type="ORF">AWB64_02286</name>
</gene>
<comment type="caution">
    <text evidence="6">Lacks conserved residue(s) required for the propagation of feature annotation.</text>
</comment>
<dbReference type="InterPro" id="IPR001867">
    <property type="entry name" value="OmpR/PhoB-type_DNA-bd"/>
</dbReference>
<feature type="domain" description="Response regulatory" evidence="8">
    <location>
        <begin position="2"/>
        <end position="118"/>
    </location>
</feature>
<keyword evidence="5" id="KW-0804">Transcription</keyword>
<evidence type="ECO:0000256" key="2">
    <source>
        <dbReference type="ARBA" id="ARBA00023012"/>
    </source>
</evidence>
<dbReference type="InterPro" id="IPR039420">
    <property type="entry name" value="WalR-like"/>
</dbReference>
<dbReference type="Proteomes" id="UP000054893">
    <property type="component" value="Unassembled WGS sequence"/>
</dbReference>
<accession>A0A158G605</accession>
<dbReference type="CDD" id="cd00383">
    <property type="entry name" value="trans_reg_C"/>
    <property type="match status" value="1"/>
</dbReference>
<evidence type="ECO:0000259" key="9">
    <source>
        <dbReference type="PROSITE" id="PS51755"/>
    </source>
</evidence>
<dbReference type="SMART" id="SM00862">
    <property type="entry name" value="Trans_reg_C"/>
    <property type="match status" value="1"/>
</dbReference>
<evidence type="ECO:0000256" key="4">
    <source>
        <dbReference type="ARBA" id="ARBA00023125"/>
    </source>
</evidence>
<dbReference type="Gene3D" id="1.10.10.10">
    <property type="entry name" value="Winged helix-like DNA-binding domain superfamily/Winged helix DNA-binding domain"/>
    <property type="match status" value="1"/>
</dbReference>
<dbReference type="SUPFAM" id="SSF46894">
    <property type="entry name" value="C-terminal effector domain of the bipartite response regulators"/>
    <property type="match status" value="1"/>
</dbReference>
<dbReference type="GO" id="GO:0006355">
    <property type="term" value="P:regulation of DNA-templated transcription"/>
    <property type="evidence" value="ECO:0007669"/>
    <property type="project" value="InterPro"/>
</dbReference>
<dbReference type="GO" id="GO:0000976">
    <property type="term" value="F:transcription cis-regulatory region binding"/>
    <property type="evidence" value="ECO:0007669"/>
    <property type="project" value="TreeGrafter"/>
</dbReference>
<feature type="DNA-binding region" description="OmpR/PhoB-type" evidence="7">
    <location>
        <begin position="121"/>
        <end position="226"/>
    </location>
</feature>
<dbReference type="GO" id="GO:0005829">
    <property type="term" value="C:cytosol"/>
    <property type="evidence" value="ECO:0007669"/>
    <property type="project" value="TreeGrafter"/>
</dbReference>
<dbReference type="GO" id="GO:0000156">
    <property type="term" value="F:phosphorelay response regulator activity"/>
    <property type="evidence" value="ECO:0007669"/>
    <property type="project" value="TreeGrafter"/>
</dbReference>
<dbReference type="PANTHER" id="PTHR48111:SF22">
    <property type="entry name" value="REGULATOR OF RPOS"/>
    <property type="match status" value="1"/>
</dbReference>
<dbReference type="PANTHER" id="PTHR48111">
    <property type="entry name" value="REGULATOR OF RPOS"/>
    <property type="match status" value="1"/>
</dbReference>
<protein>
    <submittedName>
        <fullName evidence="10">Two component transcriptional regulator</fullName>
    </submittedName>
</protein>